<feature type="domain" description="Sin3 C-terminal" evidence="3">
    <location>
        <begin position="131"/>
        <end position="392"/>
    </location>
</feature>
<dbReference type="GO" id="GO:0000122">
    <property type="term" value="P:negative regulation of transcription by RNA polymerase II"/>
    <property type="evidence" value="ECO:0007669"/>
    <property type="project" value="TreeGrafter"/>
</dbReference>
<dbReference type="WBParaSite" id="L893_g5670.t1">
    <property type="protein sequence ID" value="L893_g5670.t1"/>
    <property type="gene ID" value="L893_g5670"/>
</dbReference>
<organism evidence="4 5">
    <name type="scientific">Steinernema glaseri</name>
    <dbReference type="NCBI Taxonomy" id="37863"/>
    <lineage>
        <taxon>Eukaryota</taxon>
        <taxon>Metazoa</taxon>
        <taxon>Ecdysozoa</taxon>
        <taxon>Nematoda</taxon>
        <taxon>Chromadorea</taxon>
        <taxon>Rhabditida</taxon>
        <taxon>Tylenchina</taxon>
        <taxon>Panagrolaimomorpha</taxon>
        <taxon>Strongyloidoidea</taxon>
        <taxon>Steinernematidae</taxon>
        <taxon>Steinernema</taxon>
    </lineage>
</organism>
<dbReference type="PANTHER" id="PTHR12346">
    <property type="entry name" value="SIN3B-RELATED"/>
    <property type="match status" value="1"/>
</dbReference>
<proteinExistence type="predicted"/>
<dbReference type="Pfam" id="PF16879">
    <property type="entry name" value="Sin3a_C"/>
    <property type="match status" value="1"/>
</dbReference>
<dbReference type="GO" id="GO:0070822">
    <property type="term" value="C:Sin3-type complex"/>
    <property type="evidence" value="ECO:0007669"/>
    <property type="project" value="TreeGrafter"/>
</dbReference>
<evidence type="ECO:0000256" key="2">
    <source>
        <dbReference type="SAM" id="MobiDB-lite"/>
    </source>
</evidence>
<evidence type="ECO:0000259" key="3">
    <source>
        <dbReference type="Pfam" id="PF16879"/>
    </source>
</evidence>
<dbReference type="PANTHER" id="PTHR12346:SF0">
    <property type="entry name" value="SIN3A, ISOFORM G"/>
    <property type="match status" value="1"/>
</dbReference>
<dbReference type="AlphaFoldDB" id="A0A1I8AH37"/>
<name>A0A1I8AH37_9BILA</name>
<feature type="compositionally biased region" description="Acidic residues" evidence="2">
    <location>
        <begin position="119"/>
        <end position="131"/>
    </location>
</feature>
<sequence length="468" mass="54809">MRRALKQLYGEQANKMLEGLMYLPNVTVPRVLTRMREKQQEWTNSQAALLEFSDMKMCMQAAQDDRQVVLVYNKDRDIIYDVNDLIIHHVERLPNLREEEKRLLVKMYTTLLELFGPLSDDEETTAGEEDAGEKVEEKASRRPVTFAERNKGVESHGMNAADTNRGLLLLKPPLQSPKYFYKKVLDSVKNLLDGQMESSAFHESMRSMFGTRAYLAFTIDKHIQQMGRYLQQMINDQTNTKCLELYQKMKPAVPRPLSKLIWAMRRAKKNYVSMSYMEMVYHTRAILLLRNKICFKMLYVNTIAPTIKIKYLNTEYKAGQYMYVLEYIQEEVPAGFDETELAKSVFLRRNLTKANSRPTLKDDKVRAHYTLQASLQSKIKFVAGSFDLLFRQSARQRASARQHMSAIHRNNAFRTFHKKFIDEHKDSVDSGWFLKNCVVYGIHCDKFPYLKFKKYFSKPNPVETEEKK</sequence>
<feature type="region of interest" description="Disordered" evidence="2">
    <location>
        <begin position="119"/>
        <end position="141"/>
    </location>
</feature>
<evidence type="ECO:0000313" key="5">
    <source>
        <dbReference type="WBParaSite" id="L893_g5670.t1"/>
    </source>
</evidence>
<keyword evidence="4" id="KW-1185">Reference proteome</keyword>
<accession>A0A1I8AH37</accession>
<evidence type="ECO:0000313" key="4">
    <source>
        <dbReference type="Proteomes" id="UP000095287"/>
    </source>
</evidence>
<dbReference type="Proteomes" id="UP000095287">
    <property type="component" value="Unplaced"/>
</dbReference>
<keyword evidence="1" id="KW-0678">Repressor</keyword>
<evidence type="ECO:0000256" key="1">
    <source>
        <dbReference type="ARBA" id="ARBA00022491"/>
    </source>
</evidence>
<reference evidence="5" key="1">
    <citation type="submission" date="2016-11" db="UniProtKB">
        <authorList>
            <consortium name="WormBaseParasite"/>
        </authorList>
    </citation>
    <scope>IDENTIFICATION</scope>
</reference>
<dbReference type="GO" id="GO:0003714">
    <property type="term" value="F:transcription corepressor activity"/>
    <property type="evidence" value="ECO:0007669"/>
    <property type="project" value="InterPro"/>
</dbReference>
<protein>
    <submittedName>
        <fullName evidence="5">Sin3a_C domain-containing protein</fullName>
    </submittedName>
</protein>
<dbReference type="InterPro" id="IPR031693">
    <property type="entry name" value="Sin3_C"/>
</dbReference>
<dbReference type="InterPro" id="IPR039774">
    <property type="entry name" value="Sin3-like"/>
</dbReference>